<name>A0A6M3IVQ3_9ZZZZ</name>
<sequence>MFRKPSVHFTWHKQNCMAVLDVEQGSIDEFYDYRLYIEIDGKSFHLISEGLQEYLDQNTDLREHIDNTLETSDFEEDFGD</sequence>
<dbReference type="AlphaFoldDB" id="A0A6M3IVQ3"/>
<organism evidence="1">
    <name type="scientific">viral metagenome</name>
    <dbReference type="NCBI Taxonomy" id="1070528"/>
    <lineage>
        <taxon>unclassified sequences</taxon>
        <taxon>metagenomes</taxon>
        <taxon>organismal metagenomes</taxon>
    </lineage>
</organism>
<proteinExistence type="predicted"/>
<reference evidence="1" key="1">
    <citation type="submission" date="2020-03" db="EMBL/GenBank/DDBJ databases">
        <title>The deep terrestrial virosphere.</title>
        <authorList>
            <person name="Holmfeldt K."/>
            <person name="Nilsson E."/>
            <person name="Simone D."/>
            <person name="Lopez-Fernandez M."/>
            <person name="Wu X."/>
            <person name="de Brujin I."/>
            <person name="Lundin D."/>
            <person name="Andersson A."/>
            <person name="Bertilsson S."/>
            <person name="Dopson M."/>
        </authorList>
    </citation>
    <scope>NUCLEOTIDE SEQUENCE</scope>
    <source>
        <strain evidence="1">MM415B01070</strain>
    </source>
</reference>
<gene>
    <name evidence="1" type="ORF">MM415B01070_0026</name>
</gene>
<accession>A0A6M3IVQ3</accession>
<evidence type="ECO:0000313" key="1">
    <source>
        <dbReference type="EMBL" id="QJA60692.1"/>
    </source>
</evidence>
<protein>
    <submittedName>
        <fullName evidence="1">Uncharacterized protein</fullName>
    </submittedName>
</protein>
<dbReference type="EMBL" id="MT141417">
    <property type="protein sequence ID" value="QJA60692.1"/>
    <property type="molecule type" value="Genomic_DNA"/>
</dbReference>